<protein>
    <submittedName>
        <fullName evidence="2">DUF2501 domain-containing protein</fullName>
    </submittedName>
</protein>
<sequence length="172" mass="17603">MNYRHFALTAAALATTGILASQGATAQTVAVPSTTAPAQSAVPAGTTIPPVPGYNHGAQAIANVDPAQTTATAGALGKDALPSVDSASAGNVGGILYYCIKSRALYGTTPRTVARTLSKRPDVRNDQYYALGGKGLLQTNTSAPFDIKTLDLSKRTKVCNDLVKRGQSLIGG</sequence>
<dbReference type="RefSeq" id="WP_289840776.1">
    <property type="nucleotide sequence ID" value="NZ_CATKSH010000003.1"/>
</dbReference>
<feature type="signal peptide" evidence="1">
    <location>
        <begin position="1"/>
        <end position="26"/>
    </location>
</feature>
<name>A0AA35XX71_9PROT</name>
<reference evidence="2" key="1">
    <citation type="submission" date="2023-03" db="EMBL/GenBank/DDBJ databases">
        <authorList>
            <person name="Cleenwerck I."/>
        </authorList>
    </citation>
    <scope>NUCLEOTIDE SEQUENCE</scope>
    <source>
        <strain evidence="2">LMG 32879</strain>
    </source>
</reference>
<dbReference type="Proteomes" id="UP001176960">
    <property type="component" value="Unassembled WGS sequence"/>
</dbReference>
<evidence type="ECO:0000313" key="2">
    <source>
        <dbReference type="EMBL" id="CAI9119990.1"/>
    </source>
</evidence>
<evidence type="ECO:0000313" key="3">
    <source>
        <dbReference type="Proteomes" id="UP001176960"/>
    </source>
</evidence>
<keyword evidence="1" id="KW-0732">Signal</keyword>
<comment type="caution">
    <text evidence="2">The sequence shown here is derived from an EMBL/GenBank/DDBJ whole genome shotgun (WGS) entry which is preliminary data.</text>
</comment>
<gene>
    <name evidence="2" type="ORF">LMG32879_000816</name>
</gene>
<dbReference type="AlphaFoldDB" id="A0AA35XX71"/>
<evidence type="ECO:0000256" key="1">
    <source>
        <dbReference type="SAM" id="SignalP"/>
    </source>
</evidence>
<proteinExistence type="predicted"/>
<accession>A0AA35XX71</accession>
<dbReference type="EMBL" id="CATKSH010000003">
    <property type="protein sequence ID" value="CAI9119990.1"/>
    <property type="molecule type" value="Genomic_DNA"/>
</dbReference>
<keyword evidence="3" id="KW-1185">Reference proteome</keyword>
<organism evidence="2 3">
    <name type="scientific">Brytella acorum</name>
    <dbReference type="NCBI Taxonomy" id="2959299"/>
    <lineage>
        <taxon>Bacteria</taxon>
        <taxon>Pseudomonadati</taxon>
        <taxon>Pseudomonadota</taxon>
        <taxon>Alphaproteobacteria</taxon>
        <taxon>Acetobacterales</taxon>
        <taxon>Acetobacteraceae</taxon>
        <taxon>Brytella</taxon>
    </lineage>
</organism>
<feature type="chain" id="PRO_5041442214" evidence="1">
    <location>
        <begin position="27"/>
        <end position="172"/>
    </location>
</feature>